<keyword evidence="2" id="KW-1185">Reference proteome</keyword>
<evidence type="ECO:0008006" key="3">
    <source>
        <dbReference type="Google" id="ProtNLM"/>
    </source>
</evidence>
<dbReference type="HOGENOM" id="CLU_000288_7_8_1"/>
<accession>A0A015JAT2</accession>
<reference evidence="1 2" key="1">
    <citation type="submission" date="2014-02" db="EMBL/GenBank/DDBJ databases">
        <title>Single nucleus genome sequencing reveals high similarity among nuclei of an endomycorrhizal fungus.</title>
        <authorList>
            <person name="Lin K."/>
            <person name="Geurts R."/>
            <person name="Zhang Z."/>
            <person name="Limpens E."/>
            <person name="Saunders D.G."/>
            <person name="Mu D."/>
            <person name="Pang E."/>
            <person name="Cao H."/>
            <person name="Cha H."/>
            <person name="Lin T."/>
            <person name="Zhou Q."/>
            <person name="Shang Y."/>
            <person name="Li Y."/>
            <person name="Ivanov S."/>
            <person name="Sharma T."/>
            <person name="Velzen R.V."/>
            <person name="Ruijter N.D."/>
            <person name="Aanen D.K."/>
            <person name="Win J."/>
            <person name="Kamoun S."/>
            <person name="Bisseling T."/>
            <person name="Huang S."/>
        </authorList>
    </citation>
    <scope>NUCLEOTIDE SEQUENCE [LARGE SCALE GENOMIC DNA]</scope>
    <source>
        <strain evidence="2">DAOM197198w</strain>
    </source>
</reference>
<protein>
    <recommendedName>
        <fullName evidence="3">Protein kinase domain-containing protein</fullName>
    </recommendedName>
</protein>
<evidence type="ECO:0000313" key="1">
    <source>
        <dbReference type="EMBL" id="EXX63995.1"/>
    </source>
</evidence>
<dbReference type="AlphaFoldDB" id="A0A015JAT2"/>
<dbReference type="EMBL" id="JEMT01023697">
    <property type="protein sequence ID" value="EXX63995.1"/>
    <property type="molecule type" value="Genomic_DNA"/>
</dbReference>
<sequence length="507" mass="60132">MSSQNIPLKRSNILKYLETNFTNWTSGNGKIDDFIQERQLKINNYDDIVLEWIPYNQFNEIKETGNNGSVTVYSARWKDGPLYIRCLCSNFYRRNSNKEVALKCSHSSQESIDSLINEAKKHPIKHKVFQVLYGISQNPDTGDYILVQNNYMWTSENEKIDDFIQERQYKINKYDDIVLEWIPYNQFSEIKEIGKNDFIAVYSAIWKDGPLYKEYKWSDYTRNPNKKVALKYLYNSQESIDSLINETKKYPTNYEVFQVLYGISQNPDTGDYILVQNNFTWISGNEKINDFIQERQYKINKYDEIVLEWIPYNQFSEIKETGKNDFVTVYSTIWKNGPLYKKYEWSDYTRDSNKKVALKCLRNLQESIDSLINEIKKYPTKHKAFQVLYGISQNPYTGDYILVQNNSINLTNCISEIEKIDDFIQERQLKINDYDDIVLEWIPYNQFNEIKKKGKIGPAIVYLAIWKNGPLYYNKLYGNYTRDSNKEVTLKYLYNLQESIDSLINEV</sequence>
<gene>
    <name evidence="1" type="ORF">RirG_147060</name>
</gene>
<evidence type="ECO:0000313" key="2">
    <source>
        <dbReference type="Proteomes" id="UP000022910"/>
    </source>
</evidence>
<proteinExistence type="predicted"/>
<organism evidence="1 2">
    <name type="scientific">Rhizophagus irregularis (strain DAOM 197198w)</name>
    <name type="common">Glomus intraradices</name>
    <dbReference type="NCBI Taxonomy" id="1432141"/>
    <lineage>
        <taxon>Eukaryota</taxon>
        <taxon>Fungi</taxon>
        <taxon>Fungi incertae sedis</taxon>
        <taxon>Mucoromycota</taxon>
        <taxon>Glomeromycotina</taxon>
        <taxon>Glomeromycetes</taxon>
        <taxon>Glomerales</taxon>
        <taxon>Glomeraceae</taxon>
        <taxon>Rhizophagus</taxon>
    </lineage>
</organism>
<name>A0A015JAT2_RHIIW</name>
<comment type="caution">
    <text evidence="1">The sequence shown here is derived from an EMBL/GenBank/DDBJ whole genome shotgun (WGS) entry which is preliminary data.</text>
</comment>
<dbReference type="Proteomes" id="UP000022910">
    <property type="component" value="Unassembled WGS sequence"/>
</dbReference>